<name>A0A8X6QMF0_NEPPI</name>
<evidence type="ECO:0000313" key="2">
    <source>
        <dbReference type="Proteomes" id="UP000887013"/>
    </source>
</evidence>
<sequence>MEIRHDNYARSPLREPFFLVANIPPMPKEGDKRIGKVIIKQTCLMGNLEEMTRLLAVPEITKDLAHFSPSKSIFANCSSRMSSSKPIRLVTAPLTKKPGHRITPDHLTDLFIYS</sequence>
<dbReference type="AlphaFoldDB" id="A0A8X6QMF0"/>
<gene>
    <name evidence="1" type="ORF">NPIL_300531</name>
</gene>
<keyword evidence="2" id="KW-1185">Reference proteome</keyword>
<comment type="caution">
    <text evidence="1">The sequence shown here is derived from an EMBL/GenBank/DDBJ whole genome shotgun (WGS) entry which is preliminary data.</text>
</comment>
<reference evidence="1" key="1">
    <citation type="submission" date="2020-08" db="EMBL/GenBank/DDBJ databases">
        <title>Multicomponent nature underlies the extraordinary mechanical properties of spider dragline silk.</title>
        <authorList>
            <person name="Kono N."/>
            <person name="Nakamura H."/>
            <person name="Mori M."/>
            <person name="Yoshida Y."/>
            <person name="Ohtoshi R."/>
            <person name="Malay A.D."/>
            <person name="Moran D.A.P."/>
            <person name="Tomita M."/>
            <person name="Numata K."/>
            <person name="Arakawa K."/>
        </authorList>
    </citation>
    <scope>NUCLEOTIDE SEQUENCE</scope>
</reference>
<dbReference type="Proteomes" id="UP000887013">
    <property type="component" value="Unassembled WGS sequence"/>
</dbReference>
<accession>A0A8X6QMF0</accession>
<organism evidence="1 2">
    <name type="scientific">Nephila pilipes</name>
    <name type="common">Giant wood spider</name>
    <name type="synonym">Nephila maculata</name>
    <dbReference type="NCBI Taxonomy" id="299642"/>
    <lineage>
        <taxon>Eukaryota</taxon>
        <taxon>Metazoa</taxon>
        <taxon>Ecdysozoa</taxon>
        <taxon>Arthropoda</taxon>
        <taxon>Chelicerata</taxon>
        <taxon>Arachnida</taxon>
        <taxon>Araneae</taxon>
        <taxon>Araneomorphae</taxon>
        <taxon>Entelegynae</taxon>
        <taxon>Araneoidea</taxon>
        <taxon>Nephilidae</taxon>
        <taxon>Nephila</taxon>
    </lineage>
</organism>
<evidence type="ECO:0000313" key="1">
    <source>
        <dbReference type="EMBL" id="GFU29872.1"/>
    </source>
</evidence>
<proteinExistence type="predicted"/>
<protein>
    <submittedName>
        <fullName evidence="1">Uncharacterized protein</fullName>
    </submittedName>
</protein>
<dbReference type="EMBL" id="BMAW01129302">
    <property type="protein sequence ID" value="GFU29872.1"/>
    <property type="molecule type" value="Genomic_DNA"/>
</dbReference>